<dbReference type="Proteomes" id="UP001361570">
    <property type="component" value="Unassembled WGS sequence"/>
</dbReference>
<evidence type="ECO:0000256" key="2">
    <source>
        <dbReference type="SAM" id="Phobius"/>
    </source>
</evidence>
<sequence length="285" mass="29448">MSDADHSVRSLAEILREHGLESEAGTRPGTTGPVKPARRRRTVDETRAEKAEKDARAGAGAGPAGARLAEDTASRRDPARPDTDRRVADRRVAGRRTEDTAPPPPRGATGATGSGSRFGRRRAPEPEPATVEQPAAPEPSGTTAAIPGLRTGRTPGLGGAVGTRSGAAPVPSTGPIPKVVLPAEEDDEPLTTGQTALAWARFVGELVLALAVGVGVYYLFTVLWELLPYVAVVAAPLAIAGMVGSVSWWRGRHGQGALPMRVLVLLLFAGTLLVVVPAAGLLAGT</sequence>
<dbReference type="RefSeq" id="WP_336402324.1">
    <property type="nucleotide sequence ID" value="NZ_JBAPLU010000001.1"/>
</dbReference>
<feature type="compositionally biased region" description="Low complexity" evidence="1">
    <location>
        <begin position="107"/>
        <end position="117"/>
    </location>
</feature>
<feature type="compositionally biased region" description="Basic and acidic residues" evidence="1">
    <location>
        <begin position="68"/>
        <end position="99"/>
    </location>
</feature>
<name>A0ABU8DN20_9ACTN</name>
<feature type="transmembrane region" description="Helical" evidence="2">
    <location>
        <begin position="202"/>
        <end position="220"/>
    </location>
</feature>
<feature type="transmembrane region" description="Helical" evidence="2">
    <location>
        <begin position="262"/>
        <end position="283"/>
    </location>
</feature>
<keyword evidence="2" id="KW-0472">Membrane</keyword>
<keyword evidence="2" id="KW-1133">Transmembrane helix</keyword>
<evidence type="ECO:0000256" key="1">
    <source>
        <dbReference type="SAM" id="MobiDB-lite"/>
    </source>
</evidence>
<evidence type="ECO:0000313" key="4">
    <source>
        <dbReference type="Proteomes" id="UP001361570"/>
    </source>
</evidence>
<protein>
    <submittedName>
        <fullName evidence="3">Uncharacterized protein</fullName>
    </submittedName>
</protein>
<organism evidence="3 4">
    <name type="scientific">Klenkia sesuvii</name>
    <dbReference type="NCBI Taxonomy" id="3103137"/>
    <lineage>
        <taxon>Bacteria</taxon>
        <taxon>Bacillati</taxon>
        <taxon>Actinomycetota</taxon>
        <taxon>Actinomycetes</taxon>
        <taxon>Geodermatophilales</taxon>
        <taxon>Geodermatophilaceae</taxon>
        <taxon>Klenkia</taxon>
    </lineage>
</organism>
<feature type="compositionally biased region" description="Basic and acidic residues" evidence="1">
    <location>
        <begin position="42"/>
        <end position="56"/>
    </location>
</feature>
<feature type="compositionally biased region" description="Basic and acidic residues" evidence="1">
    <location>
        <begin position="1"/>
        <end position="21"/>
    </location>
</feature>
<keyword evidence="4" id="KW-1185">Reference proteome</keyword>
<gene>
    <name evidence="3" type="ORF">TEK04_00510</name>
</gene>
<keyword evidence="2" id="KW-0812">Transmembrane</keyword>
<proteinExistence type="predicted"/>
<accession>A0ABU8DN20</accession>
<evidence type="ECO:0000313" key="3">
    <source>
        <dbReference type="EMBL" id="MEI4270192.1"/>
    </source>
</evidence>
<reference evidence="3 4" key="1">
    <citation type="submission" date="2024-03" db="EMBL/GenBank/DDBJ databases">
        <title>Draft genome sequence of Klenkia sp. LSe6-5.</title>
        <authorList>
            <person name="Duangmal K."/>
            <person name="Chantavorakit T."/>
        </authorList>
    </citation>
    <scope>NUCLEOTIDE SEQUENCE [LARGE SCALE GENOMIC DNA]</scope>
    <source>
        <strain evidence="3 4">LSe6-5</strain>
    </source>
</reference>
<dbReference type="EMBL" id="JBAPLU010000001">
    <property type="protein sequence ID" value="MEI4270192.1"/>
    <property type="molecule type" value="Genomic_DNA"/>
</dbReference>
<feature type="region of interest" description="Disordered" evidence="1">
    <location>
        <begin position="1"/>
        <end position="179"/>
    </location>
</feature>
<comment type="caution">
    <text evidence="3">The sequence shown here is derived from an EMBL/GenBank/DDBJ whole genome shotgun (WGS) entry which is preliminary data.</text>
</comment>
<feature type="transmembrane region" description="Helical" evidence="2">
    <location>
        <begin position="226"/>
        <end position="250"/>
    </location>
</feature>